<gene>
    <name evidence="3" type="ORF">H9Q76_01860</name>
</gene>
<dbReference type="PROSITE" id="PS51257">
    <property type="entry name" value="PROKAR_LIPOPROTEIN"/>
    <property type="match status" value="1"/>
</dbReference>
<accession>A0A7G9FNE0</accession>
<dbReference type="RefSeq" id="WP_249321446.1">
    <property type="nucleotide sequence ID" value="NZ_CP060632.1"/>
</dbReference>
<dbReference type="EMBL" id="CP060632">
    <property type="protein sequence ID" value="QNM00072.1"/>
    <property type="molecule type" value="Genomic_DNA"/>
</dbReference>
<feature type="region of interest" description="Disordered" evidence="1">
    <location>
        <begin position="23"/>
        <end position="54"/>
    </location>
</feature>
<proteinExistence type="predicted"/>
<name>A0A7G9FNE0_9FIRM</name>
<protein>
    <recommendedName>
        <fullName evidence="5">Lipoprotein</fullName>
    </recommendedName>
</protein>
<evidence type="ECO:0008006" key="5">
    <source>
        <dbReference type="Google" id="ProtNLM"/>
    </source>
</evidence>
<feature type="compositionally biased region" description="Basic and acidic residues" evidence="1">
    <location>
        <begin position="23"/>
        <end position="32"/>
    </location>
</feature>
<dbReference type="Proteomes" id="UP000515819">
    <property type="component" value="Chromosome"/>
</dbReference>
<dbReference type="AlphaFoldDB" id="A0A7G9FNE0"/>
<feature type="chain" id="PRO_5039585756" description="Lipoprotein" evidence="2">
    <location>
        <begin position="19"/>
        <end position="257"/>
    </location>
</feature>
<evidence type="ECO:0000256" key="2">
    <source>
        <dbReference type="SAM" id="SignalP"/>
    </source>
</evidence>
<feature type="signal peptide" evidence="2">
    <location>
        <begin position="1"/>
        <end position="18"/>
    </location>
</feature>
<sequence length="257" mass="28752">MRRKYYFAIMVALMLALAGCGSDKRDNQKEQENITTEAGQKDQDNVTTEHGQAQAKDEKLTLEYVCEEFNIDESEFDGVDFDAFVSYYGLTYENIGEGDPRFLLNDYKELQDRTEIPDYAALKITTNKFLPEYQDQVETVIVEHVEGETCQTTVIDLKLGKVFTTNGNIENLSADDIVGAADDATKDAIINSMNNRNICSWEAENVDEDSDITGIQAGCSIIIKMSDDTCYGISYRSENSTGDMDGFVSDMESLVLN</sequence>
<evidence type="ECO:0000256" key="1">
    <source>
        <dbReference type="SAM" id="MobiDB-lite"/>
    </source>
</evidence>
<evidence type="ECO:0000313" key="4">
    <source>
        <dbReference type="Proteomes" id="UP000515819"/>
    </source>
</evidence>
<keyword evidence="4" id="KW-1185">Reference proteome</keyword>
<keyword evidence="2" id="KW-0732">Signal</keyword>
<dbReference type="KEGG" id="wcp:H9Q76_01860"/>
<organism evidence="3 4">
    <name type="scientific">Wujia chipingensis</name>
    <dbReference type="NCBI Taxonomy" id="2763670"/>
    <lineage>
        <taxon>Bacteria</taxon>
        <taxon>Bacillati</taxon>
        <taxon>Bacillota</taxon>
        <taxon>Clostridia</taxon>
        <taxon>Lachnospirales</taxon>
        <taxon>Lachnospiraceae</taxon>
        <taxon>Wujia</taxon>
    </lineage>
</organism>
<evidence type="ECO:0000313" key="3">
    <source>
        <dbReference type="EMBL" id="QNM00072.1"/>
    </source>
</evidence>
<reference evidence="3 4" key="1">
    <citation type="submission" date="2020-08" db="EMBL/GenBank/DDBJ databases">
        <authorList>
            <person name="Liu C."/>
            <person name="Sun Q."/>
        </authorList>
    </citation>
    <scope>NUCLEOTIDE SEQUENCE [LARGE SCALE GENOMIC DNA]</scope>
    <source>
        <strain evidence="3 4">NSJ-4</strain>
    </source>
</reference>